<gene>
    <name evidence="3" type="ORF">BZL29_3939</name>
    <name evidence="2" type="ORF">BZL30_4807</name>
</gene>
<reference evidence="4 5" key="1">
    <citation type="submission" date="2017-02" db="EMBL/GenBank/DDBJ databases">
        <title>Complete genome sequences of Mycobacterium kansasii strains isolated from rhesus macaques.</title>
        <authorList>
            <person name="Panda A."/>
            <person name="Nagaraj S."/>
            <person name="Zhao X."/>
            <person name="Tettelin H."/>
            <person name="Detolla L.J."/>
        </authorList>
    </citation>
    <scope>NUCLEOTIDE SEQUENCE [LARGE SCALE GENOMIC DNA]</scope>
    <source>
        <strain evidence="3 4">11-3469</strain>
        <strain evidence="2 5">11-3813</strain>
    </source>
</reference>
<keyword evidence="1" id="KW-0472">Membrane</keyword>
<proteinExistence type="predicted"/>
<protein>
    <submittedName>
        <fullName evidence="2">Uncharacterized protein</fullName>
    </submittedName>
</protein>
<feature type="transmembrane region" description="Helical" evidence="1">
    <location>
        <begin position="7"/>
        <end position="26"/>
    </location>
</feature>
<dbReference type="AlphaFoldDB" id="A0A1V3X2V0"/>
<name>A0A1V3X2V0_MYCKA</name>
<evidence type="ECO:0000256" key="1">
    <source>
        <dbReference type="SAM" id="Phobius"/>
    </source>
</evidence>
<comment type="caution">
    <text evidence="2">The sequence shown here is derived from an EMBL/GenBank/DDBJ whole genome shotgun (WGS) entry which is preliminary data.</text>
</comment>
<accession>A0A1V3X2V0</accession>
<sequence length="123" mass="12872">MLDGAVVDVVVVVVDGVVLLVGPLLSPPPQATAMTSMAPPPKTANAVLAGLVISFSLSVQGFRFKACAAYPQLPRRKPQVGLVWPRDRSRKVLFPAFPTSPAARRNLAAGIASASCFMTGKLC</sequence>
<evidence type="ECO:0000313" key="5">
    <source>
        <dbReference type="Proteomes" id="UP000189229"/>
    </source>
</evidence>
<keyword evidence="1" id="KW-1133">Transmembrane helix</keyword>
<dbReference type="EMBL" id="MVBN01000003">
    <property type="protein sequence ID" value="OOK77432.1"/>
    <property type="molecule type" value="Genomic_DNA"/>
</dbReference>
<dbReference type="Proteomes" id="UP000188532">
    <property type="component" value="Unassembled WGS sequence"/>
</dbReference>
<keyword evidence="1" id="KW-0812">Transmembrane</keyword>
<evidence type="ECO:0000313" key="2">
    <source>
        <dbReference type="EMBL" id="OOK73614.1"/>
    </source>
</evidence>
<evidence type="ECO:0000313" key="3">
    <source>
        <dbReference type="EMBL" id="OOK77432.1"/>
    </source>
</evidence>
<organism evidence="2 5">
    <name type="scientific">Mycobacterium kansasii</name>
    <dbReference type="NCBI Taxonomy" id="1768"/>
    <lineage>
        <taxon>Bacteria</taxon>
        <taxon>Bacillati</taxon>
        <taxon>Actinomycetota</taxon>
        <taxon>Actinomycetes</taxon>
        <taxon>Mycobacteriales</taxon>
        <taxon>Mycobacteriaceae</taxon>
        <taxon>Mycobacterium</taxon>
    </lineage>
</organism>
<dbReference type="Proteomes" id="UP000189229">
    <property type="component" value="Unassembled WGS sequence"/>
</dbReference>
<evidence type="ECO:0000313" key="4">
    <source>
        <dbReference type="Proteomes" id="UP000188532"/>
    </source>
</evidence>
<dbReference type="EMBL" id="MVBM01000004">
    <property type="protein sequence ID" value="OOK73614.1"/>
    <property type="molecule type" value="Genomic_DNA"/>
</dbReference>